<sequence length="110" mass="12008">MLTTLEEIGCAQGAHRANIPWGHVGNCVVRIPHPGALQGVCFRAHECTQARMMGPLGSTSPSPSSHRSALRRPRPTCMRCCVLHAPSAYKRRAVGTWRGLWNEGCICCMP</sequence>
<name>A0A7S1J9R6_9EUGL</name>
<reference evidence="1" key="1">
    <citation type="submission" date="2021-01" db="EMBL/GenBank/DDBJ databases">
        <authorList>
            <person name="Corre E."/>
            <person name="Pelletier E."/>
            <person name="Niang G."/>
            <person name="Scheremetjew M."/>
            <person name="Finn R."/>
            <person name="Kale V."/>
            <person name="Holt S."/>
            <person name="Cochrane G."/>
            <person name="Meng A."/>
            <person name="Brown T."/>
            <person name="Cohen L."/>
        </authorList>
    </citation>
    <scope>NUCLEOTIDE SEQUENCE</scope>
    <source>
        <strain evidence="1">NIES-381</strain>
    </source>
</reference>
<accession>A0A7S1J9R6</accession>
<organism evidence="1">
    <name type="scientific">Eutreptiella gymnastica</name>
    <dbReference type="NCBI Taxonomy" id="73025"/>
    <lineage>
        <taxon>Eukaryota</taxon>
        <taxon>Discoba</taxon>
        <taxon>Euglenozoa</taxon>
        <taxon>Euglenida</taxon>
        <taxon>Spirocuta</taxon>
        <taxon>Euglenophyceae</taxon>
        <taxon>Eutreptiales</taxon>
        <taxon>Eutreptiaceae</taxon>
        <taxon>Eutreptiella</taxon>
    </lineage>
</organism>
<protein>
    <submittedName>
        <fullName evidence="1">Uncharacterized protein</fullName>
    </submittedName>
</protein>
<dbReference type="AlphaFoldDB" id="A0A7S1J9R6"/>
<evidence type="ECO:0000313" key="1">
    <source>
        <dbReference type="EMBL" id="CAD9036764.1"/>
    </source>
</evidence>
<gene>
    <name evidence="1" type="ORF">EGYM00392_LOCUS47921</name>
</gene>
<dbReference type="EMBL" id="HBGA01129543">
    <property type="protein sequence ID" value="CAD9036764.1"/>
    <property type="molecule type" value="Transcribed_RNA"/>
</dbReference>
<proteinExistence type="predicted"/>